<dbReference type="Proteomes" id="UP000499080">
    <property type="component" value="Unassembled WGS sequence"/>
</dbReference>
<proteinExistence type="predicted"/>
<dbReference type="AlphaFoldDB" id="A0A4Y2SF09"/>
<gene>
    <name evidence="1" type="ORF">AVEN_217250_1</name>
</gene>
<reference evidence="1 2" key="1">
    <citation type="journal article" date="2019" name="Sci. Rep.">
        <title>Orb-weaving spider Araneus ventricosus genome elucidates the spidroin gene catalogue.</title>
        <authorList>
            <person name="Kono N."/>
            <person name="Nakamura H."/>
            <person name="Ohtoshi R."/>
            <person name="Moran D.A.P."/>
            <person name="Shinohara A."/>
            <person name="Yoshida Y."/>
            <person name="Fujiwara M."/>
            <person name="Mori M."/>
            <person name="Tomita M."/>
            <person name="Arakawa K."/>
        </authorList>
    </citation>
    <scope>NUCLEOTIDE SEQUENCE [LARGE SCALE GENOMIC DNA]</scope>
</reference>
<accession>A0A4Y2SF09</accession>
<organism evidence="1 2">
    <name type="scientific">Araneus ventricosus</name>
    <name type="common">Orbweaver spider</name>
    <name type="synonym">Epeira ventricosa</name>
    <dbReference type="NCBI Taxonomy" id="182803"/>
    <lineage>
        <taxon>Eukaryota</taxon>
        <taxon>Metazoa</taxon>
        <taxon>Ecdysozoa</taxon>
        <taxon>Arthropoda</taxon>
        <taxon>Chelicerata</taxon>
        <taxon>Arachnida</taxon>
        <taxon>Araneae</taxon>
        <taxon>Araneomorphae</taxon>
        <taxon>Entelegynae</taxon>
        <taxon>Araneoidea</taxon>
        <taxon>Araneidae</taxon>
        <taxon>Araneus</taxon>
    </lineage>
</organism>
<evidence type="ECO:0000313" key="1">
    <source>
        <dbReference type="EMBL" id="GBN86824.1"/>
    </source>
</evidence>
<protein>
    <submittedName>
        <fullName evidence="1">Uncharacterized protein</fullName>
    </submittedName>
</protein>
<sequence length="123" mass="14141">MATYVWPNARRVCNGIGFRTWSPPTSQPSTATGPPRHNIRIGIRQMRKKNERDHCNVKPFYLVVSVIGFKWKAPVSRAYTHTWFKSPRLSCMLPQCVSRNHCQPIGKVSASEPEVCRFGTRFH</sequence>
<dbReference type="EMBL" id="BGPR01021477">
    <property type="protein sequence ID" value="GBN86824.1"/>
    <property type="molecule type" value="Genomic_DNA"/>
</dbReference>
<evidence type="ECO:0000313" key="2">
    <source>
        <dbReference type="Proteomes" id="UP000499080"/>
    </source>
</evidence>
<keyword evidence="2" id="KW-1185">Reference proteome</keyword>
<comment type="caution">
    <text evidence="1">The sequence shown here is derived from an EMBL/GenBank/DDBJ whole genome shotgun (WGS) entry which is preliminary data.</text>
</comment>
<name>A0A4Y2SF09_ARAVE</name>